<dbReference type="OrthoDB" id="1306241at2759"/>
<evidence type="ECO:0008006" key="3">
    <source>
        <dbReference type="Google" id="ProtNLM"/>
    </source>
</evidence>
<dbReference type="SUPFAM" id="SSF57756">
    <property type="entry name" value="Retrovirus zinc finger-like domains"/>
    <property type="match status" value="1"/>
</dbReference>
<dbReference type="InterPro" id="IPR036875">
    <property type="entry name" value="Znf_CCHC_sf"/>
</dbReference>
<dbReference type="GO" id="GO:0008270">
    <property type="term" value="F:zinc ion binding"/>
    <property type="evidence" value="ECO:0007669"/>
    <property type="project" value="InterPro"/>
</dbReference>
<dbReference type="EMBL" id="VAHF01000012">
    <property type="protein sequence ID" value="TXG48853.1"/>
    <property type="molecule type" value="Genomic_DNA"/>
</dbReference>
<organism evidence="1 2">
    <name type="scientific">Acer yangbiense</name>
    <dbReference type="NCBI Taxonomy" id="1000413"/>
    <lineage>
        <taxon>Eukaryota</taxon>
        <taxon>Viridiplantae</taxon>
        <taxon>Streptophyta</taxon>
        <taxon>Embryophyta</taxon>
        <taxon>Tracheophyta</taxon>
        <taxon>Spermatophyta</taxon>
        <taxon>Magnoliopsida</taxon>
        <taxon>eudicotyledons</taxon>
        <taxon>Gunneridae</taxon>
        <taxon>Pentapetalae</taxon>
        <taxon>rosids</taxon>
        <taxon>malvids</taxon>
        <taxon>Sapindales</taxon>
        <taxon>Sapindaceae</taxon>
        <taxon>Hippocastanoideae</taxon>
        <taxon>Acereae</taxon>
        <taxon>Acer</taxon>
    </lineage>
</organism>
<proteinExistence type="predicted"/>
<name>A0A5C7GVV4_9ROSI</name>
<dbReference type="GO" id="GO:0003676">
    <property type="term" value="F:nucleic acid binding"/>
    <property type="evidence" value="ECO:0007669"/>
    <property type="project" value="InterPro"/>
</dbReference>
<protein>
    <recommendedName>
        <fullName evidence="3">CCHC-type domain-containing protein</fullName>
    </recommendedName>
</protein>
<gene>
    <name evidence="1" type="ORF">EZV62_024728</name>
</gene>
<accession>A0A5C7GVV4</accession>
<reference evidence="2" key="1">
    <citation type="journal article" date="2019" name="Gigascience">
        <title>De novo genome assembly of the endangered Acer yangbiense, a plant species with extremely small populations endemic to Yunnan Province, China.</title>
        <authorList>
            <person name="Yang J."/>
            <person name="Wariss H.M."/>
            <person name="Tao L."/>
            <person name="Zhang R."/>
            <person name="Yun Q."/>
            <person name="Hollingsworth P."/>
            <person name="Dao Z."/>
            <person name="Luo G."/>
            <person name="Guo H."/>
            <person name="Ma Y."/>
            <person name="Sun W."/>
        </authorList>
    </citation>
    <scope>NUCLEOTIDE SEQUENCE [LARGE SCALE GENOMIC DNA]</scope>
    <source>
        <strain evidence="2">cv. Malutang</strain>
    </source>
</reference>
<keyword evidence="2" id="KW-1185">Reference proteome</keyword>
<comment type="caution">
    <text evidence="1">The sequence shown here is derived from an EMBL/GenBank/DDBJ whole genome shotgun (WGS) entry which is preliminary data.</text>
</comment>
<evidence type="ECO:0000313" key="2">
    <source>
        <dbReference type="Proteomes" id="UP000323000"/>
    </source>
</evidence>
<dbReference type="Proteomes" id="UP000323000">
    <property type="component" value="Chromosome 12"/>
</dbReference>
<dbReference type="AlphaFoldDB" id="A0A5C7GVV4"/>
<evidence type="ECO:0000313" key="1">
    <source>
        <dbReference type="EMBL" id="TXG48853.1"/>
    </source>
</evidence>
<sequence>MNYNTIKDKWSVNELASMLAQEETRLKNQKTHSVHFVNHQEAGKSFKKKPGKSKKKGLYELNESSKAAQIHKKEYKNDKCRFCKKVGHYQKDCLKSKAWFEKKGKHCAFICFESNLTKVPFNTWGIDSGSTTHIFNTMFIENGETSETSESGEPRNVVIQEVRVEVPLPIPSKVNVPTIVVHSNNSQEHQTNEVPEKLANNEPIVVELQGITLRRSERERRSAISNDYVVYLQVSEFI</sequence>